<dbReference type="RefSeq" id="WP_129351418.1">
    <property type="nucleotide sequence ID" value="NZ_CP026538.1"/>
</dbReference>
<name>A0A4P6HJ71_9BACT</name>
<evidence type="ECO:0000313" key="1">
    <source>
        <dbReference type="EMBL" id="QAZ67141.1"/>
    </source>
</evidence>
<gene>
    <name evidence="1" type="ORF">C3Y92_07820</name>
</gene>
<dbReference type="KEGG" id="dcb:C3Y92_07820"/>
<proteinExistence type="predicted"/>
<dbReference type="Proteomes" id="UP000293296">
    <property type="component" value="Chromosome"/>
</dbReference>
<organism evidence="1 2">
    <name type="scientific">Solidesulfovibrio carbinolicus</name>
    <dbReference type="NCBI Taxonomy" id="296842"/>
    <lineage>
        <taxon>Bacteria</taxon>
        <taxon>Pseudomonadati</taxon>
        <taxon>Thermodesulfobacteriota</taxon>
        <taxon>Desulfovibrionia</taxon>
        <taxon>Desulfovibrionales</taxon>
        <taxon>Desulfovibrionaceae</taxon>
        <taxon>Solidesulfovibrio</taxon>
    </lineage>
</organism>
<sequence>MLISASRRTDIPAFYSRWFMNRIRAGFCEVANPFNAAQISRVSLLPEDVAAIVFWTRDPRPMLPHQPELATMGHEAFFLVTLLDNPRPLDPKCPGPEVSVPAFRDLAAALPGRVAWRYDPIALTAATPPDWHRRTFARLAAALAGHTDRVIVSFVEPYRKIAKRLAAAAAQGFAPLDVPEAERLRLLLDLRDMAAAHSLTLTTCCQPADYAAAGIAASRCIDGDWIAARTGRAVTADRDPGQRPGCGCAKSRDIGAYDRCLFGCACCYATTSFDRARTAYARHDPDGVRL</sequence>
<dbReference type="Pfam" id="PF08902">
    <property type="entry name" value="DUF1848"/>
    <property type="match status" value="1"/>
</dbReference>
<dbReference type="OrthoDB" id="9771212at2"/>
<dbReference type="InterPro" id="IPR014998">
    <property type="entry name" value="DUF1848"/>
</dbReference>
<keyword evidence="2" id="KW-1185">Reference proteome</keyword>
<dbReference type="AlphaFoldDB" id="A0A4P6HJ71"/>
<protein>
    <submittedName>
        <fullName evidence="1">DUF1848 domain-containing protein</fullName>
    </submittedName>
</protein>
<evidence type="ECO:0000313" key="2">
    <source>
        <dbReference type="Proteomes" id="UP000293296"/>
    </source>
</evidence>
<dbReference type="EMBL" id="CP026538">
    <property type="protein sequence ID" value="QAZ67141.1"/>
    <property type="molecule type" value="Genomic_DNA"/>
</dbReference>
<accession>A0A4P6HJ71</accession>
<reference evidence="1 2" key="1">
    <citation type="submission" date="2018-02" db="EMBL/GenBank/DDBJ databases">
        <title>Genome sequence of Desulfovibrio carbinolicus DSM 3852.</title>
        <authorList>
            <person name="Wilbanks E."/>
            <person name="Skennerton C.T."/>
            <person name="Orphan V.J."/>
        </authorList>
    </citation>
    <scope>NUCLEOTIDE SEQUENCE [LARGE SCALE GENOMIC DNA]</scope>
    <source>
        <strain evidence="1 2">DSM 3852</strain>
    </source>
</reference>